<sequence length="350" mass="39204">MSAASTSSFKNSIYLVFSLVFILISPVVSAYIVTIDENTVLKPNYPETYVVKKNDTVLDIVDVFVDKPWLMENAWLPDTPSLYPGDEISLVQHAGKPAFQIKRNRVVKLRPGVIPTRTTRAIPKIPLGSIQQFLFRPVVVEADELETAPYVIANANEQLLMSTGDQVYIRNLEEEQKGQAYLIVRRGQEYRDPVTDDVLAYEAVYLGEGRLTKPGVIATLNITSAKQDIRQGDRLLSLPEREFEEDFIPSAPDYIEDARIIAVVNGMTQIGQYQVVVLNKGQRDNMQRGDLLAVYRGGDQIKDPVTGDELILPSIKAGRILLFKVFESVSFALVQKITRTIYVGDEVNLP</sequence>
<accession>A0A1H6FGQ3</accession>
<dbReference type="InterPro" id="IPR052196">
    <property type="entry name" value="Bact_Kbp"/>
</dbReference>
<organism evidence="1 2">
    <name type="scientific">Candidatus Venteria ishoeyi</name>
    <dbReference type="NCBI Taxonomy" id="1899563"/>
    <lineage>
        <taxon>Bacteria</taxon>
        <taxon>Pseudomonadati</taxon>
        <taxon>Pseudomonadota</taxon>
        <taxon>Gammaproteobacteria</taxon>
        <taxon>Thiotrichales</taxon>
        <taxon>Thiotrichaceae</taxon>
        <taxon>Venteria</taxon>
    </lineage>
</organism>
<reference evidence="1 2" key="1">
    <citation type="submission" date="2016-10" db="EMBL/GenBank/DDBJ databases">
        <authorList>
            <person name="de Groot N.N."/>
        </authorList>
    </citation>
    <scope>NUCLEOTIDE SEQUENCE [LARGE SCALE GENOMIC DNA]</scope>
    <source>
        <strain evidence="1">MBHS1</strain>
    </source>
</reference>
<evidence type="ECO:0000313" key="1">
    <source>
        <dbReference type="EMBL" id="SEH08346.1"/>
    </source>
</evidence>
<gene>
    <name evidence="1" type="ORF">MBHS_04237</name>
</gene>
<dbReference type="Proteomes" id="UP000236724">
    <property type="component" value="Unassembled WGS sequence"/>
</dbReference>
<dbReference type="AlphaFoldDB" id="A0A1H6FGQ3"/>
<proteinExistence type="predicted"/>
<evidence type="ECO:0000313" key="2">
    <source>
        <dbReference type="Proteomes" id="UP000236724"/>
    </source>
</evidence>
<dbReference type="OrthoDB" id="9765158at2"/>
<keyword evidence="2" id="KW-1185">Reference proteome</keyword>
<dbReference type="PANTHER" id="PTHR34700">
    <property type="entry name" value="POTASSIUM BINDING PROTEIN KBP"/>
    <property type="match status" value="1"/>
</dbReference>
<dbReference type="PANTHER" id="PTHR34700:SF4">
    <property type="entry name" value="PHAGE-LIKE ELEMENT PBSX PROTEIN XKDP"/>
    <property type="match status" value="1"/>
</dbReference>
<evidence type="ECO:0008006" key="3">
    <source>
        <dbReference type="Google" id="ProtNLM"/>
    </source>
</evidence>
<protein>
    <recommendedName>
        <fullName evidence="3">LysM domain/BON superfamily protein</fullName>
    </recommendedName>
</protein>
<name>A0A1H6FGQ3_9GAMM</name>
<dbReference type="RefSeq" id="WP_103921891.1">
    <property type="nucleotide sequence ID" value="NZ_FMSV02000548.1"/>
</dbReference>
<dbReference type="EMBL" id="FMSV02000548">
    <property type="protein sequence ID" value="SEH08346.1"/>
    <property type="molecule type" value="Genomic_DNA"/>
</dbReference>